<feature type="transmembrane region" description="Helical" evidence="2">
    <location>
        <begin position="50"/>
        <end position="70"/>
    </location>
</feature>
<dbReference type="STRING" id="1306861.A0A4U6X987"/>
<name>A0A4U6X987_9PEZI</name>
<reference evidence="3 4" key="1">
    <citation type="journal article" date="2019" name="PLoS ONE">
        <title>Comparative genome analysis indicates high evolutionary potential of pathogenicity genes in Colletotrichum tanaceti.</title>
        <authorList>
            <person name="Lelwala R.V."/>
            <person name="Korhonen P.K."/>
            <person name="Young N.D."/>
            <person name="Scott J.B."/>
            <person name="Ades P.A."/>
            <person name="Gasser R.B."/>
            <person name="Taylor P.W.J."/>
        </authorList>
    </citation>
    <scope>NUCLEOTIDE SEQUENCE [LARGE SCALE GENOMIC DNA]</scope>
    <source>
        <strain evidence="3">BRIP57314</strain>
    </source>
</reference>
<evidence type="ECO:0000256" key="1">
    <source>
        <dbReference type="SAM" id="MobiDB-lite"/>
    </source>
</evidence>
<evidence type="ECO:0000256" key="2">
    <source>
        <dbReference type="SAM" id="Phobius"/>
    </source>
</evidence>
<protein>
    <submittedName>
        <fullName evidence="3">Uncharacterized protein</fullName>
    </submittedName>
</protein>
<evidence type="ECO:0000313" key="4">
    <source>
        <dbReference type="Proteomes" id="UP000310108"/>
    </source>
</evidence>
<accession>A0A4U6X987</accession>
<keyword evidence="4" id="KW-1185">Reference proteome</keyword>
<keyword evidence="2" id="KW-0812">Transmembrane</keyword>
<organism evidence="3 4">
    <name type="scientific">Colletotrichum tanaceti</name>
    <dbReference type="NCBI Taxonomy" id="1306861"/>
    <lineage>
        <taxon>Eukaryota</taxon>
        <taxon>Fungi</taxon>
        <taxon>Dikarya</taxon>
        <taxon>Ascomycota</taxon>
        <taxon>Pezizomycotina</taxon>
        <taxon>Sordariomycetes</taxon>
        <taxon>Hypocreomycetidae</taxon>
        <taxon>Glomerellales</taxon>
        <taxon>Glomerellaceae</taxon>
        <taxon>Colletotrichum</taxon>
        <taxon>Colletotrichum destructivum species complex</taxon>
    </lineage>
</organism>
<evidence type="ECO:0000313" key="3">
    <source>
        <dbReference type="EMBL" id="TKW52158.1"/>
    </source>
</evidence>
<dbReference type="EMBL" id="PJEX01000258">
    <property type="protein sequence ID" value="TKW52158.1"/>
    <property type="molecule type" value="Genomic_DNA"/>
</dbReference>
<feature type="region of interest" description="Disordered" evidence="1">
    <location>
        <begin position="14"/>
        <end position="33"/>
    </location>
</feature>
<keyword evidence="2" id="KW-0472">Membrane</keyword>
<keyword evidence="2" id="KW-1133">Transmembrane helix</keyword>
<dbReference type="Proteomes" id="UP000310108">
    <property type="component" value="Unassembled WGS sequence"/>
</dbReference>
<gene>
    <name evidence="3" type="ORF">CTA1_8588</name>
</gene>
<comment type="caution">
    <text evidence="3">The sequence shown here is derived from an EMBL/GenBank/DDBJ whole genome shotgun (WGS) entry which is preliminary data.</text>
</comment>
<sequence length="99" mass="10832">MEKLKTVLWPASRDYSTVRTSQSDDDEPHEGVEERLREELATLESNVWCLRMSLLITASALVLVTVFAVVSRVSCVRSSLACGKGHIGSDPNGFVPPGE</sequence>
<dbReference type="AlphaFoldDB" id="A0A4U6X987"/>
<proteinExistence type="predicted"/>